<feature type="compositionally biased region" description="Acidic residues" evidence="1">
    <location>
        <begin position="512"/>
        <end position="521"/>
    </location>
</feature>
<sequence length="741" mass="81546">MKGYIRLRFIGLGIGTCFLAAVLLCALPVQVRAEEKERVTKEIHHIHTGDAKEGTGCYREPVSHVHVGSAAEEGGCYTVPVFHVHTGDTTAEGGCYKEAVFHIHSGSSQTGGACYATPVKHVHSGTAVSGGGCYSIPAYHIHSGNEGNGGACYEPVYHQHTGTCYATEECTMTFVGNQQVLRTQNDYCSHHGNTQFAEISGNYRHSSCGEGITSATHYMCWTCQHFNKSHSYQRVVCSKNEGTIEGYRLVCSKTAQTVDSWALGCSKTESTVESYQNSCGKTEKSIDSYKRSCGKDEKSIDAYTLGCKKTEDTIEHYVKSCGKEEETAYAFLSIINSRSGWTTEPKKLEASCIELGEEGFLQWEEPRFIWEKNGVKFKEGSSIAVRENGDYTVRLQACNEDIELSELSLSIHIEKIDITAPIIESACYDSKTKVVSISAKDLQPDGNEGSGLADEAYSYDGGRTWSAAYENEISEENEKERSEERNLTIAVRDVCGNTSKKVLIIEKSESEKPEEETEQGGDQENGKDDHGSSSGDKANSVENKEEIKPHAEIRTAEIPGKNKSGSSGVAIKKKASSQGENLTKPLTRELPKVQKKEEIIKQEPLAAEPEEEEMEIQTIKDKNTGMPVIKAAAFTMGSVAGTAGILWLMYLLMGTIRIYHSDGEEKMRYAGSCIVKKKEEGFEVTIPLMILEQSNTGQYSLRPGHLFTKRNKGKELLVTAGGKRISVWIDEEIPLRLPTYV</sequence>
<gene>
    <name evidence="3" type="ORF">V6984_17995</name>
</gene>
<dbReference type="RefSeq" id="WP_342756982.1">
    <property type="nucleotide sequence ID" value="NZ_CP146256.1"/>
</dbReference>
<dbReference type="EMBL" id="CP146256">
    <property type="protein sequence ID" value="XAH73374.1"/>
    <property type="molecule type" value="Genomic_DNA"/>
</dbReference>
<keyword evidence="2" id="KW-1133">Transmembrane helix</keyword>
<keyword evidence="4" id="KW-1185">Reference proteome</keyword>
<keyword evidence="2" id="KW-0472">Membrane</keyword>
<evidence type="ECO:0008006" key="5">
    <source>
        <dbReference type="Google" id="ProtNLM"/>
    </source>
</evidence>
<reference evidence="3 4" key="1">
    <citation type="submission" date="2024-02" db="EMBL/GenBank/DDBJ databases">
        <title>Bacterial strain from lacustrine sediment.</title>
        <authorList>
            <person name="Petit C."/>
            <person name="Fadhlaoui K."/>
        </authorList>
    </citation>
    <scope>NUCLEOTIDE SEQUENCE [LARGE SCALE GENOMIC DNA]</scope>
    <source>
        <strain evidence="3 4">IPX-CK</strain>
    </source>
</reference>
<dbReference type="Proteomes" id="UP001451571">
    <property type="component" value="Chromosome"/>
</dbReference>
<evidence type="ECO:0000313" key="4">
    <source>
        <dbReference type="Proteomes" id="UP001451571"/>
    </source>
</evidence>
<evidence type="ECO:0000313" key="3">
    <source>
        <dbReference type="EMBL" id="XAH73374.1"/>
    </source>
</evidence>
<accession>A0ABZ3ET32</accession>
<organism evidence="3 4">
    <name type="scientific">Kineothrix sedimenti</name>
    <dbReference type="NCBI Taxonomy" id="3123317"/>
    <lineage>
        <taxon>Bacteria</taxon>
        <taxon>Bacillati</taxon>
        <taxon>Bacillota</taxon>
        <taxon>Clostridia</taxon>
        <taxon>Lachnospirales</taxon>
        <taxon>Lachnospiraceae</taxon>
        <taxon>Kineothrix</taxon>
    </lineage>
</organism>
<evidence type="ECO:0000256" key="1">
    <source>
        <dbReference type="SAM" id="MobiDB-lite"/>
    </source>
</evidence>
<evidence type="ECO:0000256" key="2">
    <source>
        <dbReference type="SAM" id="Phobius"/>
    </source>
</evidence>
<name>A0ABZ3ET32_9FIRM</name>
<protein>
    <recommendedName>
        <fullName evidence="5">Ig-like domain-containing protein</fullName>
    </recommendedName>
</protein>
<feature type="compositionally biased region" description="Polar residues" evidence="1">
    <location>
        <begin position="532"/>
        <end position="541"/>
    </location>
</feature>
<feature type="compositionally biased region" description="Basic and acidic residues" evidence="1">
    <location>
        <begin position="542"/>
        <end position="555"/>
    </location>
</feature>
<feature type="region of interest" description="Disordered" evidence="1">
    <location>
        <begin position="505"/>
        <end position="590"/>
    </location>
</feature>
<feature type="transmembrane region" description="Helical" evidence="2">
    <location>
        <begin position="631"/>
        <end position="652"/>
    </location>
</feature>
<proteinExistence type="predicted"/>
<keyword evidence="2" id="KW-0812">Transmembrane</keyword>